<proteinExistence type="predicted"/>
<keyword evidence="2" id="KW-0812">Transmembrane</keyword>
<dbReference type="OMA" id="ESEICWK"/>
<keyword evidence="5" id="KW-1185">Reference proteome</keyword>
<dbReference type="PANTHER" id="PTHR42470:SF1">
    <property type="entry name" value="VAST DOMAIN-CONTAINING PROTEIN"/>
    <property type="match status" value="1"/>
</dbReference>
<protein>
    <recommendedName>
        <fullName evidence="3">DUF7924 domain-containing protein</fullName>
    </recommendedName>
</protein>
<dbReference type="EMBL" id="KN294020">
    <property type="protein sequence ID" value="EEH37616.1"/>
    <property type="molecule type" value="Genomic_DNA"/>
</dbReference>
<accession>C1HB93</accession>
<dbReference type="AlphaFoldDB" id="C1HB93"/>
<feature type="compositionally biased region" description="Low complexity" evidence="1">
    <location>
        <begin position="14"/>
        <end position="25"/>
    </location>
</feature>
<feature type="transmembrane region" description="Helical" evidence="2">
    <location>
        <begin position="340"/>
        <end position="362"/>
    </location>
</feature>
<feature type="region of interest" description="Disordered" evidence="1">
    <location>
        <begin position="1"/>
        <end position="37"/>
    </location>
</feature>
<evidence type="ECO:0000259" key="3">
    <source>
        <dbReference type="Pfam" id="PF25545"/>
    </source>
</evidence>
<name>C1HB93_PARBA</name>
<dbReference type="GeneID" id="9093221"/>
<evidence type="ECO:0000256" key="2">
    <source>
        <dbReference type="SAM" id="Phobius"/>
    </source>
</evidence>
<dbReference type="eggNOG" id="ENOG502SQPH">
    <property type="taxonomic scope" value="Eukaryota"/>
</dbReference>
<dbReference type="OrthoDB" id="5426775at2759"/>
<keyword evidence="2" id="KW-1133">Transmembrane helix</keyword>
<dbReference type="PANTHER" id="PTHR42470">
    <property type="entry name" value="VAST DOMAIN-CONTAINING PROTEIN"/>
    <property type="match status" value="1"/>
</dbReference>
<evidence type="ECO:0000313" key="5">
    <source>
        <dbReference type="Proteomes" id="UP000002059"/>
    </source>
</evidence>
<dbReference type="RefSeq" id="XP_002789967.1">
    <property type="nucleotide sequence ID" value="XM_002789921.1"/>
</dbReference>
<dbReference type="Proteomes" id="UP000002059">
    <property type="component" value="Partially assembled WGS sequence"/>
</dbReference>
<keyword evidence="2" id="KW-0472">Membrane</keyword>
<dbReference type="Pfam" id="PF25545">
    <property type="entry name" value="DUF7924"/>
    <property type="match status" value="1"/>
</dbReference>
<dbReference type="VEuPathDB" id="FungiDB:PAAG_08034"/>
<feature type="domain" description="DUF7924" evidence="3">
    <location>
        <begin position="243"/>
        <end position="408"/>
    </location>
</feature>
<dbReference type="InterPro" id="IPR057684">
    <property type="entry name" value="DUF7924"/>
</dbReference>
<dbReference type="KEGG" id="pbl:PAAG_08034"/>
<organism evidence="4 5">
    <name type="scientific">Paracoccidioides lutzii (strain ATCC MYA-826 / Pb01)</name>
    <name type="common">Paracoccidioides brasiliensis</name>
    <dbReference type="NCBI Taxonomy" id="502779"/>
    <lineage>
        <taxon>Eukaryota</taxon>
        <taxon>Fungi</taxon>
        <taxon>Dikarya</taxon>
        <taxon>Ascomycota</taxon>
        <taxon>Pezizomycotina</taxon>
        <taxon>Eurotiomycetes</taxon>
        <taxon>Eurotiomycetidae</taxon>
        <taxon>Onygenales</taxon>
        <taxon>Ajellomycetaceae</taxon>
        <taxon>Paracoccidioides</taxon>
    </lineage>
</organism>
<sequence length="424" mass="47445">MAAEGVRCPQPVRPSSLSSPAAPASIDPERQPTKPRQPTMLKQRFEYDNSDLRVEERCQEQLSSVSRWMLNVPIPEIILRPNTAPPFLSTEKLSAPALDQPDFRLPSCELEVDMSQQDLMKCDSVSSSSHTKLSISDPLYRVAVHRNGITLDLTGRAIAEEPDIKELLNTYVLKPREGSPPLSDEETNEVVMVAGDLINYGEGKVMNIIHTKAFPVSRPGVIEGGNILWTTKPLPMNPKYLHHLDAPKPDRHYGYAYESEICWKDEEMAVICHRTAQPYTQPTRENILPFLALEFKAEATGGTLYCAENQCAGSGTHSVASQRWFLNQAFPSQDPATTDAVAFVGAVSSRMAVFYIVWYSNIKARYIMSKIKAISLMEASDIQPCRDLVNNIMDYGMGQRLRRIREALAKLHPIPPHWDEISPG</sequence>
<dbReference type="HOGENOM" id="CLU_647410_0_0_1"/>
<evidence type="ECO:0000313" key="4">
    <source>
        <dbReference type="EMBL" id="EEH37616.1"/>
    </source>
</evidence>
<gene>
    <name evidence="4" type="ORF">PAAG_08034</name>
</gene>
<reference evidence="4 5" key="1">
    <citation type="journal article" date="2011" name="PLoS Genet.">
        <title>Comparative genomic analysis of human fungal pathogens causing paracoccidioidomycosis.</title>
        <authorList>
            <person name="Desjardins C.A."/>
            <person name="Champion M.D."/>
            <person name="Holder J.W."/>
            <person name="Muszewska A."/>
            <person name="Goldberg J."/>
            <person name="Bailao A.M."/>
            <person name="Brigido M.M."/>
            <person name="Ferreira M.E."/>
            <person name="Garcia A.M."/>
            <person name="Grynberg M."/>
            <person name="Gujja S."/>
            <person name="Heiman D.I."/>
            <person name="Henn M.R."/>
            <person name="Kodira C.D."/>
            <person name="Leon-Narvaez H."/>
            <person name="Longo L.V."/>
            <person name="Ma L.J."/>
            <person name="Malavazi I."/>
            <person name="Matsuo A.L."/>
            <person name="Morais F.V."/>
            <person name="Pereira M."/>
            <person name="Rodriguez-Brito S."/>
            <person name="Sakthikumar S."/>
            <person name="Salem-Izacc S.M."/>
            <person name="Sykes S.M."/>
            <person name="Teixeira M.M."/>
            <person name="Vallejo M.C."/>
            <person name="Walter M.E."/>
            <person name="Yandava C."/>
            <person name="Young S."/>
            <person name="Zeng Q."/>
            <person name="Zucker J."/>
            <person name="Felipe M.S."/>
            <person name="Goldman G.H."/>
            <person name="Haas B.J."/>
            <person name="McEwen J.G."/>
            <person name="Nino-Vega G."/>
            <person name="Puccia R."/>
            <person name="San-Blas G."/>
            <person name="Soares C.M."/>
            <person name="Birren B.W."/>
            <person name="Cuomo C.A."/>
        </authorList>
    </citation>
    <scope>NUCLEOTIDE SEQUENCE [LARGE SCALE GENOMIC DNA]</scope>
    <source>
        <strain evidence="5">ATCC MYA-826 / Pb01</strain>
    </source>
</reference>
<evidence type="ECO:0000256" key="1">
    <source>
        <dbReference type="SAM" id="MobiDB-lite"/>
    </source>
</evidence>